<dbReference type="KEGG" id="fsl:EJO69_09570"/>
<keyword evidence="2" id="KW-1185">Reference proteome</keyword>
<name>A0A3Q8WUP9_9ACTO</name>
<dbReference type="Pfam" id="PF11662">
    <property type="entry name" value="DUF3263"/>
    <property type="match status" value="1"/>
</dbReference>
<organism evidence="1 2">
    <name type="scientific">Flaviflexus salsibiostraticola</name>
    <dbReference type="NCBI Taxonomy" id="1282737"/>
    <lineage>
        <taxon>Bacteria</taxon>
        <taxon>Bacillati</taxon>
        <taxon>Actinomycetota</taxon>
        <taxon>Actinomycetes</taxon>
        <taxon>Actinomycetales</taxon>
        <taxon>Actinomycetaceae</taxon>
        <taxon>Flaviflexus</taxon>
    </lineage>
</organism>
<evidence type="ECO:0000313" key="2">
    <source>
        <dbReference type="Proteomes" id="UP000270021"/>
    </source>
</evidence>
<accession>A0A3Q8WUP9</accession>
<sequence>MFPVESKKRELSSEDLAVLELEETWQETYATKVEAIRATFGWSSAKYHIRLNRLLDEAAAIYAKPVTVSRLRRLREARTAERGGAGSDPVG</sequence>
<dbReference type="Proteomes" id="UP000270021">
    <property type="component" value="Chromosome"/>
</dbReference>
<gene>
    <name evidence="1" type="ORF">EJO69_09570</name>
</gene>
<proteinExistence type="predicted"/>
<evidence type="ECO:0000313" key="1">
    <source>
        <dbReference type="EMBL" id="AZN30525.1"/>
    </source>
</evidence>
<dbReference type="InterPro" id="IPR021678">
    <property type="entry name" value="DUF3263"/>
</dbReference>
<dbReference type="EMBL" id="CP034438">
    <property type="protein sequence ID" value="AZN30525.1"/>
    <property type="molecule type" value="Genomic_DNA"/>
</dbReference>
<protein>
    <submittedName>
        <fullName evidence="1">DUF3263 domain-containing protein</fullName>
    </submittedName>
</protein>
<reference evidence="1 2" key="1">
    <citation type="submission" date="2018-12" db="EMBL/GenBank/DDBJ databases">
        <title>Complete genome sequence of Flaviflexus salsibiostraticola KCTC 33148.</title>
        <authorList>
            <person name="Bae J.-W."/>
        </authorList>
    </citation>
    <scope>NUCLEOTIDE SEQUENCE [LARGE SCALE GENOMIC DNA]</scope>
    <source>
        <strain evidence="1 2">KCTC 33148</strain>
    </source>
</reference>
<dbReference type="AlphaFoldDB" id="A0A3Q8WUP9"/>
<dbReference type="OrthoDB" id="3268863at2"/>